<gene>
    <name evidence="2" type="primary">CUN107</name>
</gene>
<reference evidence="2 3" key="1">
    <citation type="journal article" date="2001" name="J. Virol.">
        <title>Genome sequence of a baculovirus pathogenic for Culex nigripalpus.</title>
        <authorList>
            <person name="Afonso C.L."/>
            <person name="Tulman E.R."/>
            <person name="Lu Z."/>
            <person name="Balinsky C.A."/>
            <person name="Moser B.A."/>
            <person name="Becnel J.J."/>
            <person name="Rock D.L."/>
            <person name="Kutish G.F."/>
        </authorList>
    </citation>
    <scope>NUCLEOTIDE SEQUENCE [LARGE SCALE GENOMIC DNA]</scope>
    <source>
        <strain evidence="3">Isolate Florida/1997</strain>
    </source>
</reference>
<dbReference type="Proteomes" id="UP000006635">
    <property type="component" value="Segment"/>
</dbReference>
<dbReference type="RefSeq" id="NP_203411.1">
    <property type="nucleotide sequence ID" value="NC_003084.1"/>
</dbReference>
<feature type="compositionally biased region" description="Basic and acidic residues" evidence="1">
    <location>
        <begin position="71"/>
        <end position="84"/>
    </location>
</feature>
<evidence type="ECO:0000256" key="1">
    <source>
        <dbReference type="SAM" id="MobiDB-lite"/>
    </source>
</evidence>
<organism evidence="2 3">
    <name type="scientific">Culex nigripalpus nucleopolyhedrovirus (isolate Florida/1997)</name>
    <name type="common">CuniNPV</name>
    <dbReference type="NCBI Taxonomy" id="645993"/>
    <lineage>
        <taxon>Viruses</taxon>
        <taxon>Viruses incertae sedis</taxon>
        <taxon>Naldaviricetes</taxon>
        <taxon>Lefavirales</taxon>
        <taxon>Baculoviridae</taxon>
        <taxon>Deltabaculovirus</taxon>
    </lineage>
</organism>
<name>Q919H0_NPVCO</name>
<feature type="region of interest" description="Disordered" evidence="1">
    <location>
        <begin position="61"/>
        <end position="84"/>
    </location>
</feature>
<keyword evidence="3" id="KW-1185">Reference proteome</keyword>
<organismHost>
    <name type="scientific">Culex nigripalpus</name>
    <dbReference type="NCBI Taxonomy" id="42429"/>
</organismHost>
<evidence type="ECO:0000313" key="2">
    <source>
        <dbReference type="EMBL" id="AAK94185.1"/>
    </source>
</evidence>
<dbReference type="EMBL" id="AF403738">
    <property type="protein sequence ID" value="AAK94185.1"/>
    <property type="molecule type" value="Genomic_DNA"/>
</dbReference>
<dbReference type="KEGG" id="vg:921874"/>
<protein>
    <submittedName>
        <fullName evidence="2">Uncharacterized protein</fullName>
    </submittedName>
</protein>
<evidence type="ECO:0000313" key="3">
    <source>
        <dbReference type="Proteomes" id="UP000006635"/>
    </source>
</evidence>
<accession>Q919H0</accession>
<proteinExistence type="predicted"/>
<dbReference type="GeneID" id="921874"/>
<sequence length="84" mass="9654">MNCFRDHSIVPREPSPWANWCYQYQGVLSIYYNMESNKKKIKKKLALVFYSATLYSLSFPHNVGSVQDGGRGQHRDDGRLLGGK</sequence>